<dbReference type="Pfam" id="PF13750">
    <property type="entry name" value="Big_3_3"/>
    <property type="match status" value="1"/>
</dbReference>
<evidence type="ECO:0000313" key="5">
    <source>
        <dbReference type="Proteomes" id="UP000201613"/>
    </source>
</evidence>
<dbReference type="InterPro" id="IPR048051">
    <property type="entry name" value="BapA-like_prefix-like"/>
</dbReference>
<organism evidence="4 5">
    <name type="scientific">Flavimaricola marinus</name>
    <dbReference type="NCBI Taxonomy" id="1819565"/>
    <lineage>
        <taxon>Bacteria</taxon>
        <taxon>Pseudomonadati</taxon>
        <taxon>Pseudomonadota</taxon>
        <taxon>Alphaproteobacteria</taxon>
        <taxon>Rhodobacterales</taxon>
        <taxon>Paracoccaceae</taxon>
        <taxon>Flavimaricola</taxon>
    </lineage>
</organism>
<feature type="domain" description="Bacterial Ig-like" evidence="2">
    <location>
        <begin position="482"/>
        <end position="574"/>
    </location>
</feature>
<dbReference type="InterPro" id="IPR044016">
    <property type="entry name" value="Big_13"/>
</dbReference>
<dbReference type="GO" id="GO:0005975">
    <property type="term" value="P:carbohydrate metabolic process"/>
    <property type="evidence" value="ECO:0007669"/>
    <property type="project" value="TreeGrafter"/>
</dbReference>
<dbReference type="EMBL" id="FXZK01000010">
    <property type="protein sequence ID" value="SMY09552.1"/>
    <property type="molecule type" value="Genomic_DNA"/>
</dbReference>
<dbReference type="OrthoDB" id="7858035at2"/>
<dbReference type="Pfam" id="PF19077">
    <property type="entry name" value="Big_13"/>
    <property type="match status" value="3"/>
</dbReference>
<evidence type="ECO:0000259" key="2">
    <source>
        <dbReference type="Pfam" id="PF19077"/>
    </source>
</evidence>
<sequence>MSAIEFVVRSDAGALNRGFIGGEGVSAPLMAEVGSDISLKLERTQILSYGRRGQALEITLIDGQVIVVENYFSLDGLPQSDLFISTDGLLSEVQLAAGPGDTYFSTYVDSDAIGKWGPDDELYFLDGPAVQLAGVVADDVGMLDTGFLTGLPLMPAALLGAAALAPTVAGGSEGTEEEEVLGTVETRPDPVAEILTGTVESGTVVNAEDHADGVDIVGTGTPGATVVVTVGEATQETVIGDDGNWGVTFPSDEIDTGTYEIPVEVVVSDDGREITLEETLSVDTEASVTFDEDAVGGDGTVNDAEAGAEVLLTGTTEPGSTVVVSIDGVDYEAVVDGESWTVTLGADTLADGEYVQNVTVTATDAVGNTAVTTGDFTIDTETSVGVATATIGGNGVVNAQEHASGFTVTGTAEAGASVVVTLGDASHTVTATSEGTWSVYFVPSEVPDGTYEATVTAVATDIAGNTATASGTIQIDTEMSVTVDTASVEIDGIVNAAEASDGVSITGTAEAGSAVTVIMGSVTHTTTAAADGTWSVTYAANEIATGTYNATVQVSATDAAGNTATTTGTLTIDTEARVTFDESAVGGDGMVDASEAGNVVLTGTTEAGSTVTVTLNGAEYSATVTGTNWTLTLPAGDVPSGEYLQDVTVTAIDRFGNTASTTGSYAVDTETSVTVDTSTVEGDGIVNAVEHSDGVTLTGTAEAGATVQVTMAGVTQTVTANGRGEWSADFAAADVPTGETTVDVSVTSTDLVGNTASASGTIEIDTITDVTIDTSTFGGDSVVNAVERDAGITLTGTAEAGASVAVTMAGVTQTVTAGANGAWNADFAAADIPTGETTADVTVTSTDAAGNTATATDTVQIDTFVNALDVNSGPVGGDGVINFEEQGQAIELTGVVEPGSTVEVSLAGVAATATVAADGSWSVSYPANAIPGGEYDTDLVVSATDAAGNTADLTQAVRVDTVAGDLTLSPDPIEGDDIVNAVEHSDGVTIYGTATPGLTVTVTLGEASQQVVAAADGTWSTDFASATIPVGTYDSPISATITDDAGNTKSVTDVVRIDTELPFTLDAPIEGDDVINAAEAEDGVVLSGTVEPGSTVEVTFAGSSRTVTAGADGVWSVSYAAADIPAGESLQDITAVATDIAGNEAVITDQVRVDTIVNTLTVDGPVEGDDLVNRAEAGDGITLTGTVEVGSTVMVTFEGITRAATVASDGSWNVDFAANEIPGGEYTADVTIDATDAYGNTRSITDSFEVDTTPPEAPLIESYTRSGQGVRALSTSLSDDNITIHSVDSSGQAAELDPVVEENTTFNELDFNFTQPVPNGSHLVMNASDDSGNSTATLFVLEETNTNAVSIVNQGSASNSGLDGFDIEAIDLQFAEDSVLTLTASDLEALCAHSNSLTIHGGQDDTVNIAGATATGETSEIGGQTYAHYALGDNGGSLIIDETINVIT</sequence>
<dbReference type="InterPro" id="IPR022038">
    <property type="entry name" value="Ig-like_bact"/>
</dbReference>
<feature type="domain" description="Bacterial Ig-like" evidence="2">
    <location>
        <begin position="404"/>
        <end position="477"/>
    </location>
</feature>
<dbReference type="Gene3D" id="2.60.40.10">
    <property type="entry name" value="Immunoglobulins"/>
    <property type="match status" value="11"/>
</dbReference>
<reference evidence="4 5" key="1">
    <citation type="submission" date="2017-05" db="EMBL/GenBank/DDBJ databases">
        <authorList>
            <person name="Song R."/>
            <person name="Chenine A.L."/>
            <person name="Ruprecht R.M."/>
        </authorList>
    </citation>
    <scope>NUCLEOTIDE SEQUENCE [LARGE SCALE GENOMIC DNA]</scope>
    <source>
        <strain evidence="4 5">CECT 8899</strain>
    </source>
</reference>
<feature type="domain" description="Ig-like" evidence="1">
    <location>
        <begin position="1211"/>
        <end position="1279"/>
    </location>
</feature>
<evidence type="ECO:0008006" key="6">
    <source>
        <dbReference type="Google" id="ProtNLM"/>
    </source>
</evidence>
<dbReference type="PANTHER" id="PTHR22901">
    <property type="entry name" value="SIALATE O-ACETYLESTERASE"/>
    <property type="match status" value="1"/>
</dbReference>
<name>A0A238LIW2_9RHOB</name>
<evidence type="ECO:0000313" key="4">
    <source>
        <dbReference type="EMBL" id="SMY09552.1"/>
    </source>
</evidence>
<dbReference type="Proteomes" id="UP000201613">
    <property type="component" value="Unassembled WGS sequence"/>
</dbReference>
<evidence type="ECO:0000259" key="3">
    <source>
        <dbReference type="Pfam" id="PF22783"/>
    </source>
</evidence>
<dbReference type="GO" id="GO:0001681">
    <property type="term" value="F:sialate O-acetylesterase activity"/>
    <property type="evidence" value="ECO:0007669"/>
    <property type="project" value="InterPro"/>
</dbReference>
<feature type="domain" description="Biofilm-associated protein BapA-like prefix-like" evidence="3">
    <location>
        <begin position="37"/>
        <end position="94"/>
    </location>
</feature>
<dbReference type="PANTHER" id="PTHR22901:SF0">
    <property type="entry name" value="SIALATE O-ACETYLESTERASE"/>
    <property type="match status" value="1"/>
</dbReference>
<dbReference type="Pfam" id="PF22783">
    <property type="entry name" value="BapA_N"/>
    <property type="match status" value="1"/>
</dbReference>
<accession>A0A238LIW2</accession>
<feature type="domain" description="Bacterial Ig-like" evidence="2">
    <location>
        <begin position="892"/>
        <end position="961"/>
    </location>
</feature>
<dbReference type="RefSeq" id="WP_110521988.1">
    <property type="nucleotide sequence ID" value="NZ_FXZK01000010.1"/>
</dbReference>
<dbReference type="InterPro" id="IPR039329">
    <property type="entry name" value="SIAE"/>
</dbReference>
<dbReference type="NCBIfam" id="NF033510">
    <property type="entry name" value="Ca_tandemer"/>
    <property type="match status" value="11"/>
</dbReference>
<proteinExistence type="predicted"/>
<keyword evidence="5" id="KW-1185">Reference proteome</keyword>
<protein>
    <recommendedName>
        <fullName evidence="6">HYR domain protein</fullName>
    </recommendedName>
</protein>
<gene>
    <name evidence="4" type="ORF">LOM8899_03719</name>
</gene>
<evidence type="ECO:0000259" key="1">
    <source>
        <dbReference type="Pfam" id="PF13750"/>
    </source>
</evidence>
<dbReference type="InterPro" id="IPR013783">
    <property type="entry name" value="Ig-like_fold"/>
</dbReference>